<evidence type="ECO:0000313" key="9">
    <source>
        <dbReference type="EMBL" id="PWN93293.1"/>
    </source>
</evidence>
<feature type="transmembrane region" description="Helical" evidence="8">
    <location>
        <begin position="449"/>
        <end position="467"/>
    </location>
</feature>
<keyword evidence="6 8" id="KW-0472">Membrane</keyword>
<organism evidence="9 10">
    <name type="scientific">Acaromyces ingoldii</name>
    <dbReference type="NCBI Taxonomy" id="215250"/>
    <lineage>
        <taxon>Eukaryota</taxon>
        <taxon>Fungi</taxon>
        <taxon>Dikarya</taxon>
        <taxon>Basidiomycota</taxon>
        <taxon>Ustilaginomycotina</taxon>
        <taxon>Exobasidiomycetes</taxon>
        <taxon>Exobasidiales</taxon>
        <taxon>Cryptobasidiaceae</taxon>
        <taxon>Acaromyces</taxon>
    </lineage>
</organism>
<feature type="transmembrane region" description="Helical" evidence="8">
    <location>
        <begin position="172"/>
        <end position="193"/>
    </location>
</feature>
<feature type="region of interest" description="Disordered" evidence="7">
    <location>
        <begin position="1"/>
        <end position="33"/>
    </location>
</feature>
<evidence type="ECO:0000256" key="1">
    <source>
        <dbReference type="ARBA" id="ARBA00004141"/>
    </source>
</evidence>
<dbReference type="InterPro" id="IPR045035">
    <property type="entry name" value="YSL-like"/>
</dbReference>
<feature type="transmembrane region" description="Helical" evidence="8">
    <location>
        <begin position="599"/>
        <end position="620"/>
    </location>
</feature>
<keyword evidence="5 8" id="KW-1133">Transmembrane helix</keyword>
<sequence length="716" mass="76358">MRRASSDHLSEKASNENEKADGHHHTTTTTALPYGGEDLEFAEEIFTPEDLVAGRPFPEESLPEEEGTGLTIRALLVGSALGCVIAASNIYLGLKTGFTFAASLFGAILGFGAIKALSRVLPYGWGGAPFGPKENVTVQSAATAAGGLTGMFVAAVPAMYRLGLLNNPTDDFGRLFTFCLAGAFYGNFFAIPLRKFFILKLKLVFPTPTATALTIRALHTKRGAEAAKKKTKALIYTFIVCVIFMTANQYVPGILYDQHIFYWIWSWGGRSALVVDSWGWYTEITPAFIGSGMLAGLNASWSFMGGLFLAWAVIGPSLVATGQAHCTITQEMSPTSAFSCTSMKFKSDLVMNSPRYWLLWPGVLIMFGYSFAEVFMNGKAIARGFQGMYYEVVDRVRGRPVREVSGDAIEDPAPPEQQVQTWVWAVGLAMSVVLTVVVCSVQFDMNVGNVFLALILSFLLSVIGVMSSGTTDVNPLSAVAKATQLIVGGAVKGQGKTGNPALLENLLAGSIASNAASQSVDMVGDLKTGHWLRASPRSQFWAQTFGSVFATPLAVGLYVLFTKAYPCINSGEEKCTFLAPSVGAWTAVAQAVVSPTLPITKACGITAIMLTVAAIATVIAKHTIVKPEWRPYVPNWNAIALGFIVPQQYYGIAMVSGATAAYYWQKRSPKSADLYLYAIAAGGIAGEGIAGVISAALEVGKVSGTYKGTTVGLPPF</sequence>
<feature type="transmembrane region" description="Helical" evidence="8">
    <location>
        <begin position="357"/>
        <end position="376"/>
    </location>
</feature>
<dbReference type="InParanoid" id="A0A316YZ11"/>
<evidence type="ECO:0000256" key="6">
    <source>
        <dbReference type="ARBA" id="ARBA00023136"/>
    </source>
</evidence>
<feature type="transmembrane region" description="Helical" evidence="8">
    <location>
        <begin position="422"/>
        <end position="443"/>
    </location>
</feature>
<accession>A0A316YZ11</accession>
<dbReference type="OrthoDB" id="77405at2759"/>
<evidence type="ECO:0000256" key="5">
    <source>
        <dbReference type="ARBA" id="ARBA00022989"/>
    </source>
</evidence>
<dbReference type="PANTHER" id="PTHR31645">
    <property type="entry name" value="OLIGOPEPTIDE TRANSPORTER YGL114W-RELATED"/>
    <property type="match status" value="1"/>
</dbReference>
<feature type="transmembrane region" description="Helical" evidence="8">
    <location>
        <begin position="540"/>
        <end position="561"/>
    </location>
</feature>
<dbReference type="GO" id="GO:0000329">
    <property type="term" value="C:fungal-type vacuole membrane"/>
    <property type="evidence" value="ECO:0007669"/>
    <property type="project" value="TreeGrafter"/>
</dbReference>
<feature type="transmembrane region" description="Helical" evidence="8">
    <location>
        <begin position="138"/>
        <end position="160"/>
    </location>
</feature>
<feature type="transmembrane region" description="Helical" evidence="8">
    <location>
        <begin position="233"/>
        <end position="254"/>
    </location>
</feature>
<keyword evidence="3" id="KW-0813">Transport</keyword>
<gene>
    <name evidence="9" type="ORF">FA10DRAFT_227221</name>
</gene>
<dbReference type="RefSeq" id="XP_025380491.1">
    <property type="nucleotide sequence ID" value="XM_025518710.1"/>
</dbReference>
<name>A0A316YZ11_9BASI</name>
<dbReference type="Pfam" id="PF03169">
    <property type="entry name" value="OPT"/>
    <property type="match status" value="1"/>
</dbReference>
<evidence type="ECO:0000256" key="8">
    <source>
        <dbReference type="SAM" id="Phobius"/>
    </source>
</evidence>
<reference evidence="9 10" key="1">
    <citation type="journal article" date="2018" name="Mol. Biol. Evol.">
        <title>Broad Genomic Sampling Reveals a Smut Pathogenic Ancestry of the Fungal Clade Ustilaginomycotina.</title>
        <authorList>
            <person name="Kijpornyongpan T."/>
            <person name="Mondo S.J."/>
            <person name="Barry K."/>
            <person name="Sandor L."/>
            <person name="Lee J."/>
            <person name="Lipzen A."/>
            <person name="Pangilinan J."/>
            <person name="LaButti K."/>
            <person name="Hainaut M."/>
            <person name="Henrissat B."/>
            <person name="Grigoriev I.V."/>
            <person name="Spatafora J.W."/>
            <person name="Aime M.C."/>
        </authorList>
    </citation>
    <scope>NUCLEOTIDE SEQUENCE [LARGE SCALE GENOMIC DNA]</scope>
    <source>
        <strain evidence="9 10">MCA 4198</strain>
    </source>
</reference>
<dbReference type="GeneID" id="37040626"/>
<keyword evidence="10" id="KW-1185">Reference proteome</keyword>
<evidence type="ECO:0000313" key="10">
    <source>
        <dbReference type="Proteomes" id="UP000245768"/>
    </source>
</evidence>
<dbReference type="GO" id="GO:0035673">
    <property type="term" value="F:oligopeptide transmembrane transporter activity"/>
    <property type="evidence" value="ECO:0007669"/>
    <property type="project" value="InterPro"/>
</dbReference>
<proteinExistence type="inferred from homology"/>
<dbReference type="EMBL" id="KZ819634">
    <property type="protein sequence ID" value="PWN93293.1"/>
    <property type="molecule type" value="Genomic_DNA"/>
</dbReference>
<feature type="transmembrane region" description="Helical" evidence="8">
    <location>
        <begin position="293"/>
        <end position="314"/>
    </location>
</feature>
<feature type="transmembrane region" description="Helical" evidence="8">
    <location>
        <begin position="98"/>
        <end position="117"/>
    </location>
</feature>
<feature type="transmembrane region" description="Helical" evidence="8">
    <location>
        <begin position="674"/>
        <end position="697"/>
    </location>
</feature>
<dbReference type="Proteomes" id="UP000245768">
    <property type="component" value="Unassembled WGS sequence"/>
</dbReference>
<comment type="subcellular location">
    <subcellularLocation>
        <location evidence="1">Membrane</location>
        <topology evidence="1">Multi-pass membrane protein</topology>
    </subcellularLocation>
</comment>
<evidence type="ECO:0000256" key="2">
    <source>
        <dbReference type="ARBA" id="ARBA00008807"/>
    </source>
</evidence>
<protein>
    <submittedName>
        <fullName evidence="9">OPT superfamily oligopeptide transporter</fullName>
    </submittedName>
</protein>
<comment type="similarity">
    <text evidence="2">Belongs to the oligopeptide OPT transporter family.</text>
</comment>
<dbReference type="PANTHER" id="PTHR31645:SF3">
    <property type="entry name" value="OLIGOPEPTIDE TRANSPORTER"/>
    <property type="match status" value="1"/>
</dbReference>
<dbReference type="NCBIfam" id="TIGR00728">
    <property type="entry name" value="OPT_sfam"/>
    <property type="match status" value="1"/>
</dbReference>
<dbReference type="AlphaFoldDB" id="A0A316YZ11"/>
<feature type="compositionally biased region" description="Basic and acidic residues" evidence="7">
    <location>
        <begin position="1"/>
        <end position="24"/>
    </location>
</feature>
<dbReference type="STRING" id="215250.A0A316YZ11"/>
<feature type="transmembrane region" description="Helical" evidence="8">
    <location>
        <begin position="70"/>
        <end position="92"/>
    </location>
</feature>
<dbReference type="InterPro" id="IPR004813">
    <property type="entry name" value="OPT"/>
</dbReference>
<evidence type="ECO:0000256" key="7">
    <source>
        <dbReference type="SAM" id="MobiDB-lite"/>
    </source>
</evidence>
<keyword evidence="4 8" id="KW-0812">Transmembrane</keyword>
<evidence type="ECO:0000256" key="3">
    <source>
        <dbReference type="ARBA" id="ARBA00022448"/>
    </source>
</evidence>
<evidence type="ECO:0000256" key="4">
    <source>
        <dbReference type="ARBA" id="ARBA00022692"/>
    </source>
</evidence>